<feature type="compositionally biased region" description="Acidic residues" evidence="1">
    <location>
        <begin position="72"/>
        <end position="91"/>
    </location>
</feature>
<dbReference type="InterPro" id="IPR028087">
    <property type="entry name" value="Tad_N"/>
</dbReference>
<protein>
    <submittedName>
        <fullName evidence="4">Putative Flp pilus-assembly TadE/G-like</fullName>
    </submittedName>
</protein>
<organism evidence="4 5">
    <name type="scientific">Tenuibacillus multivorans</name>
    <dbReference type="NCBI Taxonomy" id="237069"/>
    <lineage>
        <taxon>Bacteria</taxon>
        <taxon>Bacillati</taxon>
        <taxon>Bacillota</taxon>
        <taxon>Bacilli</taxon>
        <taxon>Bacillales</taxon>
        <taxon>Bacillaceae</taxon>
        <taxon>Tenuibacillus</taxon>
    </lineage>
</organism>
<feature type="region of interest" description="Disordered" evidence="1">
    <location>
        <begin position="69"/>
        <end position="91"/>
    </location>
</feature>
<keyword evidence="5" id="KW-1185">Reference proteome</keyword>
<proteinExistence type="predicted"/>
<evidence type="ECO:0000256" key="1">
    <source>
        <dbReference type="SAM" id="MobiDB-lite"/>
    </source>
</evidence>
<feature type="transmembrane region" description="Helical" evidence="2">
    <location>
        <begin position="12"/>
        <end position="33"/>
    </location>
</feature>
<keyword evidence="2" id="KW-0812">Transmembrane</keyword>
<evidence type="ECO:0000256" key="2">
    <source>
        <dbReference type="SAM" id="Phobius"/>
    </source>
</evidence>
<gene>
    <name evidence="4" type="ORF">SAMN05216498_0760</name>
</gene>
<reference evidence="4 5" key="1">
    <citation type="submission" date="2016-10" db="EMBL/GenBank/DDBJ databases">
        <authorList>
            <person name="de Groot N.N."/>
        </authorList>
    </citation>
    <scope>NUCLEOTIDE SEQUENCE [LARGE SCALE GENOMIC DNA]</scope>
    <source>
        <strain evidence="4 5">CGMCC 1.3442</strain>
    </source>
</reference>
<sequence length="232" mass="26055">MKNMLANEKGNIALFVLGMLSIIMILFIFVLNLGGALATKEKSATTAQQASLTASSVFYEEMRAALNRYEFPEPESDDEEPEDSEDEEDDMSYEEYFNEKLNDKISDLSSLVAYSDWSANEIELEAFDQVLSSEASTRADLLFLLRSQSFRGEVITAVKDAIHENGGVLEEAELIVKNNRFYVRAANEFESTSLNGVVDEIKENVYQETAGPKIDFLNLVWGENETIPLDED</sequence>
<accession>A0A1G9WJB8</accession>
<evidence type="ECO:0000313" key="4">
    <source>
        <dbReference type="EMBL" id="SDM84135.1"/>
    </source>
</evidence>
<dbReference type="STRING" id="237069.SAMN05216498_0760"/>
<dbReference type="Pfam" id="PF13400">
    <property type="entry name" value="Tad"/>
    <property type="match status" value="1"/>
</dbReference>
<evidence type="ECO:0000313" key="5">
    <source>
        <dbReference type="Proteomes" id="UP000199334"/>
    </source>
</evidence>
<name>A0A1G9WJB8_9BACI</name>
<keyword evidence="2" id="KW-0472">Membrane</keyword>
<dbReference type="EMBL" id="FNIG01000001">
    <property type="protein sequence ID" value="SDM84135.1"/>
    <property type="molecule type" value="Genomic_DNA"/>
</dbReference>
<keyword evidence="2" id="KW-1133">Transmembrane helix</keyword>
<feature type="domain" description="Putative Flp pilus-assembly TadG-like N-terminal" evidence="3">
    <location>
        <begin position="10"/>
        <end position="54"/>
    </location>
</feature>
<evidence type="ECO:0000259" key="3">
    <source>
        <dbReference type="Pfam" id="PF13400"/>
    </source>
</evidence>
<dbReference type="AlphaFoldDB" id="A0A1G9WJB8"/>
<dbReference type="RefSeq" id="WP_093855273.1">
    <property type="nucleotide sequence ID" value="NZ_BJVZ01000003.1"/>
</dbReference>
<dbReference type="Proteomes" id="UP000199334">
    <property type="component" value="Unassembled WGS sequence"/>
</dbReference>
<dbReference type="OrthoDB" id="2873457at2"/>